<name>A0A167VMN0_9HYPO</name>
<organism evidence="2 3">
    <name type="scientific">Niveomyces insectorum RCEF 264</name>
    <dbReference type="NCBI Taxonomy" id="1081102"/>
    <lineage>
        <taxon>Eukaryota</taxon>
        <taxon>Fungi</taxon>
        <taxon>Dikarya</taxon>
        <taxon>Ascomycota</taxon>
        <taxon>Pezizomycotina</taxon>
        <taxon>Sordariomycetes</taxon>
        <taxon>Hypocreomycetidae</taxon>
        <taxon>Hypocreales</taxon>
        <taxon>Cordycipitaceae</taxon>
        <taxon>Niveomyces</taxon>
    </lineage>
</organism>
<reference evidence="2 3" key="1">
    <citation type="journal article" date="2016" name="Genome Biol. Evol.">
        <title>Divergent and convergent evolution of fungal pathogenicity.</title>
        <authorList>
            <person name="Shang Y."/>
            <person name="Xiao G."/>
            <person name="Zheng P."/>
            <person name="Cen K."/>
            <person name="Zhan S."/>
            <person name="Wang C."/>
        </authorList>
    </citation>
    <scope>NUCLEOTIDE SEQUENCE [LARGE SCALE GENOMIC DNA]</scope>
    <source>
        <strain evidence="2 3">RCEF 264</strain>
    </source>
</reference>
<dbReference type="AlphaFoldDB" id="A0A167VMN0"/>
<dbReference type="EMBL" id="AZHD01000006">
    <property type="protein sequence ID" value="OAA62791.1"/>
    <property type="molecule type" value="Genomic_DNA"/>
</dbReference>
<sequence length="102" mass="10697">MPLSVGRWATSGRVSVSGCHERLQQPEPATRLAGCDVTAHGPAYAQRRPRRPAHSTSPAAGQILHERPGAVAHRVEVDAVERVLIMADGGGVHSGKEGASMS</sequence>
<accession>A0A167VMN0</accession>
<feature type="region of interest" description="Disordered" evidence="1">
    <location>
        <begin position="43"/>
        <end position="62"/>
    </location>
</feature>
<evidence type="ECO:0000313" key="3">
    <source>
        <dbReference type="Proteomes" id="UP000076874"/>
    </source>
</evidence>
<keyword evidence="3" id="KW-1185">Reference proteome</keyword>
<dbReference type="Proteomes" id="UP000076874">
    <property type="component" value="Unassembled WGS sequence"/>
</dbReference>
<proteinExistence type="predicted"/>
<gene>
    <name evidence="2" type="ORF">SPI_04331</name>
</gene>
<comment type="caution">
    <text evidence="2">The sequence shown here is derived from an EMBL/GenBank/DDBJ whole genome shotgun (WGS) entry which is preliminary data.</text>
</comment>
<protein>
    <submittedName>
        <fullName evidence="2">Uncharacterized protein</fullName>
    </submittedName>
</protein>
<evidence type="ECO:0000313" key="2">
    <source>
        <dbReference type="EMBL" id="OAA62791.1"/>
    </source>
</evidence>
<evidence type="ECO:0000256" key="1">
    <source>
        <dbReference type="SAM" id="MobiDB-lite"/>
    </source>
</evidence>